<keyword evidence="8" id="KW-0539">Nucleus</keyword>
<dbReference type="PANTHER" id="PTHR12162">
    <property type="entry name" value="NIBRIN-RELATED"/>
    <property type="match status" value="1"/>
</dbReference>
<evidence type="ECO:0000256" key="4">
    <source>
        <dbReference type="ARBA" id="ARBA00022454"/>
    </source>
</evidence>
<dbReference type="Pfam" id="PF08599">
    <property type="entry name" value="Nbs1_C"/>
    <property type="match status" value="1"/>
</dbReference>
<dbReference type="Pfam" id="PF00533">
    <property type="entry name" value="BRCT"/>
    <property type="match status" value="1"/>
</dbReference>
<dbReference type="InterPro" id="IPR000253">
    <property type="entry name" value="FHA_dom"/>
</dbReference>
<feature type="compositionally biased region" description="Basic and acidic residues" evidence="12">
    <location>
        <begin position="673"/>
        <end position="682"/>
    </location>
</feature>
<dbReference type="AlphaFoldDB" id="A0AAZ3QDE3"/>
<dbReference type="SUPFAM" id="SSF49879">
    <property type="entry name" value="SMAD/FHA domain"/>
    <property type="match status" value="1"/>
</dbReference>
<dbReference type="Proteomes" id="UP000694402">
    <property type="component" value="Unassembled WGS sequence"/>
</dbReference>
<dbReference type="GO" id="GO:0051321">
    <property type="term" value="P:meiotic cell cycle"/>
    <property type="evidence" value="ECO:0007669"/>
    <property type="project" value="UniProtKB-KW"/>
</dbReference>
<keyword evidence="6" id="KW-0779">Telomere</keyword>
<keyword evidence="10" id="KW-0131">Cell cycle</keyword>
<dbReference type="SMART" id="SM01348">
    <property type="entry name" value="Nbs1_C"/>
    <property type="match status" value="1"/>
</dbReference>
<dbReference type="PIRSF" id="PIRSF011869">
    <property type="entry name" value="Nibrin_animal"/>
    <property type="match status" value="1"/>
</dbReference>
<dbReference type="FunFam" id="3.40.50.10980:FF:000001">
    <property type="entry name" value="Nibrin"/>
    <property type="match status" value="1"/>
</dbReference>
<feature type="compositionally biased region" description="Acidic residues" evidence="12">
    <location>
        <begin position="591"/>
        <end position="609"/>
    </location>
</feature>
<evidence type="ECO:0000256" key="6">
    <source>
        <dbReference type="ARBA" id="ARBA00022895"/>
    </source>
</evidence>
<reference evidence="15" key="1">
    <citation type="journal article" date="2018" name="PLoS ONE">
        <title>Chinook salmon (Oncorhynchus tshawytscha) genome and transcriptome.</title>
        <authorList>
            <person name="Christensen K.A."/>
            <person name="Leong J.S."/>
            <person name="Sakhrani D."/>
            <person name="Biagi C.A."/>
            <person name="Minkley D.R."/>
            <person name="Withler R.E."/>
            <person name="Rondeau E.B."/>
            <person name="Koop B.F."/>
            <person name="Devlin R.H."/>
        </authorList>
    </citation>
    <scope>NUCLEOTIDE SEQUENCE [LARGE SCALE GENOMIC DNA]</scope>
</reference>
<evidence type="ECO:0000256" key="9">
    <source>
        <dbReference type="ARBA" id="ARBA00023254"/>
    </source>
</evidence>
<feature type="compositionally biased region" description="Polar residues" evidence="12">
    <location>
        <begin position="525"/>
        <end position="547"/>
    </location>
</feature>
<evidence type="ECO:0000259" key="13">
    <source>
        <dbReference type="PROSITE" id="PS50006"/>
    </source>
</evidence>
<dbReference type="GO" id="GO:0000723">
    <property type="term" value="P:telomere maintenance"/>
    <property type="evidence" value="ECO:0007669"/>
    <property type="project" value="InterPro"/>
</dbReference>
<dbReference type="Ensembl" id="ENSOTST00005146398.1">
    <property type="protein sequence ID" value="ENSOTSP00005126375.1"/>
    <property type="gene ID" value="ENSOTSG00005013809.2"/>
</dbReference>
<evidence type="ECO:0000313" key="15">
    <source>
        <dbReference type="Proteomes" id="UP000694402"/>
    </source>
</evidence>
<keyword evidence="5" id="KW-0227">DNA damage</keyword>
<dbReference type="Gene3D" id="2.60.200.20">
    <property type="match status" value="1"/>
</dbReference>
<feature type="region of interest" description="Disordered" evidence="12">
    <location>
        <begin position="661"/>
        <end position="732"/>
    </location>
</feature>
<evidence type="ECO:0000256" key="8">
    <source>
        <dbReference type="ARBA" id="ARBA00023242"/>
    </source>
</evidence>
<feature type="compositionally biased region" description="Polar residues" evidence="12">
    <location>
        <begin position="562"/>
        <end position="571"/>
    </location>
</feature>
<dbReference type="Gene3D" id="3.40.50.10190">
    <property type="entry name" value="BRCT domain"/>
    <property type="match status" value="1"/>
</dbReference>
<keyword evidence="15" id="KW-1185">Reference proteome</keyword>
<evidence type="ECO:0000256" key="7">
    <source>
        <dbReference type="ARBA" id="ARBA00023204"/>
    </source>
</evidence>
<dbReference type="InterPro" id="IPR040227">
    <property type="entry name" value="Nibrin-rel"/>
</dbReference>
<evidence type="ECO:0000256" key="5">
    <source>
        <dbReference type="ARBA" id="ARBA00022763"/>
    </source>
</evidence>
<feature type="compositionally biased region" description="Polar residues" evidence="12">
    <location>
        <begin position="384"/>
        <end position="393"/>
    </location>
</feature>
<dbReference type="PROSITE" id="PS50006">
    <property type="entry name" value="FHA_DOMAIN"/>
    <property type="match status" value="1"/>
</dbReference>
<dbReference type="InterPro" id="IPR001357">
    <property type="entry name" value="BRCT_dom"/>
</dbReference>
<sequence>MWTLNPLESGGVTHYLLPEKEYVVGRKNCEVILPNDQSISRAHAHLTATDQALTLKDSSKYGTFVNEERLSGDTPRSLTAGDRVTFGVFHSKFSVQQVTVVVCSSCVDNEGKVFLSQTLHLLGGRLTNTWTQDCTHLVMPTVKVTIKTICALLCCRPIVKQEFFIELTKALQQKQPPPKAESFFPEIDEPSLNKDEVDLTERPERKELFTGKTFLFLNAKQQKRLSLAVSCGGGRSQLLEEGSVPVSLLESPLSCVIGMATGNSQALLPHSTKKWADSVGRILQRKGLRFITESEIGLAAIYVSCDKYCNPSNRMADSESMRKKPTIPGATLSQNAPVDETIMPAVSQNITAYAVNTEPSQGVSGVEVAGVSAVGETPERDQSRTTSHLNRSKPSGRELSGTCTVAETMMSSFSASDSTGGGGSDRKKGELQHPGGGKGDAITRFLATAPRTNGGVQTMSPQKRSSQKQQVSQKCSPQKQSALTNFFQPVGKKRPREGKESPTVQSEAKFSRREEEKEKMKRTVPQHSETSNPPHTPTGRSQGQHSSGAHLFPGQTEALSEGFSNPSQQGRQSRKRKEMEEETKGSGASEIEMDELESIMSEDMDESDEPMSASQGQRLKLTEQSSTNQGQRSQLIDKSSTNRKSFLETVDLTSANKKQRVNSVKPIAANHRSGFDSEERSSASRRQLAEPVAEVKDEEVSFIESKPVNGVTPGHLEEPGTDVKQKASGLGGENLPSRLIVVEFKSLTMATPARPKPRPMETNGNVNRKDFKRFRKVPVPGAQGLPNIIGGSDLLAHNRGKNSELEEWLRDAAEDERQNKKEETLGDDLFRYEDKACQAVNTKPIWVTLFQVESATVYSTM</sequence>
<dbReference type="PANTHER" id="PTHR12162:SF0">
    <property type="entry name" value="NIBRIN"/>
    <property type="match status" value="1"/>
</dbReference>
<evidence type="ECO:0000256" key="3">
    <source>
        <dbReference type="ARBA" id="ARBA00020013"/>
    </source>
</evidence>
<dbReference type="GO" id="GO:0030870">
    <property type="term" value="C:Mre11 complex"/>
    <property type="evidence" value="ECO:0007669"/>
    <property type="project" value="InterPro"/>
</dbReference>
<name>A0AAZ3QDE3_ONCTS</name>
<feature type="compositionally biased region" description="Basic and acidic residues" evidence="12">
    <location>
        <begin position="509"/>
        <end position="521"/>
    </location>
</feature>
<dbReference type="GO" id="GO:0000781">
    <property type="term" value="C:chromosome, telomeric region"/>
    <property type="evidence" value="ECO:0007669"/>
    <property type="project" value="UniProtKB-SubCell"/>
</dbReference>
<dbReference type="Gene3D" id="3.40.50.10980">
    <property type="entry name" value="Nibrin, BRCT2 domain"/>
    <property type="match status" value="1"/>
</dbReference>
<dbReference type="GO" id="GO:0003684">
    <property type="term" value="F:damaged DNA binding"/>
    <property type="evidence" value="ECO:0007669"/>
    <property type="project" value="TreeGrafter"/>
</dbReference>
<dbReference type="InterPro" id="IPR008984">
    <property type="entry name" value="SMAD_FHA_dom_sf"/>
</dbReference>
<dbReference type="SUPFAM" id="SSF52113">
    <property type="entry name" value="BRCT domain"/>
    <property type="match status" value="1"/>
</dbReference>
<feature type="compositionally biased region" description="Polar residues" evidence="12">
    <location>
        <begin position="450"/>
        <end position="459"/>
    </location>
</feature>
<dbReference type="InterPro" id="IPR036420">
    <property type="entry name" value="BRCT_dom_sf"/>
</dbReference>
<accession>A0AAZ3QDE3</accession>
<evidence type="ECO:0000313" key="14">
    <source>
        <dbReference type="Ensembl" id="ENSOTSP00005126375.1"/>
    </source>
</evidence>
<protein>
    <recommendedName>
        <fullName evidence="3">Nibrin</fullName>
    </recommendedName>
</protein>
<dbReference type="FunFam" id="2.60.200.20:FF:000017">
    <property type="entry name" value="Nibrin"/>
    <property type="match status" value="1"/>
</dbReference>
<comment type="similarity">
    <text evidence="11">Belongs to the Nibrin family.</text>
</comment>
<evidence type="ECO:0000256" key="11">
    <source>
        <dbReference type="ARBA" id="ARBA00044757"/>
    </source>
</evidence>
<evidence type="ECO:0000256" key="2">
    <source>
        <dbReference type="ARBA" id="ARBA00004574"/>
    </source>
</evidence>
<comment type="subcellular location">
    <subcellularLocation>
        <location evidence="2">Chromosome</location>
        <location evidence="2">Telomere</location>
    </subcellularLocation>
    <subcellularLocation>
        <location evidence="1">Nucleus</location>
        <location evidence="1">PML body</location>
    </subcellularLocation>
</comment>
<dbReference type="SMART" id="SM00240">
    <property type="entry name" value="FHA"/>
    <property type="match status" value="1"/>
</dbReference>
<keyword evidence="4" id="KW-0158">Chromosome</keyword>
<dbReference type="InterPro" id="IPR032429">
    <property type="entry name" value="Nibrin_BRCT2"/>
</dbReference>
<gene>
    <name evidence="14" type="primary">NBN</name>
</gene>
<keyword evidence="9" id="KW-0469">Meiosis</keyword>
<evidence type="ECO:0000256" key="10">
    <source>
        <dbReference type="ARBA" id="ARBA00023306"/>
    </source>
</evidence>
<proteinExistence type="inferred from homology"/>
<dbReference type="InterPro" id="IPR043014">
    <property type="entry name" value="Nibrin_BRCT2_sf"/>
</dbReference>
<dbReference type="CDD" id="cd22667">
    <property type="entry name" value="FHA_NBN"/>
    <property type="match status" value="1"/>
</dbReference>
<feature type="compositionally biased region" description="Low complexity" evidence="12">
    <location>
        <begin position="460"/>
        <end position="481"/>
    </location>
</feature>
<feature type="compositionally biased region" description="Basic and acidic residues" evidence="12">
    <location>
        <begin position="715"/>
        <end position="725"/>
    </location>
</feature>
<dbReference type="GO" id="GO:0016605">
    <property type="term" value="C:PML body"/>
    <property type="evidence" value="ECO:0007669"/>
    <property type="project" value="UniProtKB-SubCell"/>
</dbReference>
<feature type="region of interest" description="Disordered" evidence="12">
    <location>
        <begin position="413"/>
        <end position="643"/>
    </location>
</feature>
<dbReference type="CDD" id="cd17741">
    <property type="entry name" value="BRCT_nibrin"/>
    <property type="match status" value="1"/>
</dbReference>
<feature type="region of interest" description="Disordered" evidence="12">
    <location>
        <begin position="374"/>
        <end position="399"/>
    </location>
</feature>
<dbReference type="GO" id="GO:0000724">
    <property type="term" value="P:double-strand break repair via homologous recombination"/>
    <property type="evidence" value="ECO:0007669"/>
    <property type="project" value="TreeGrafter"/>
</dbReference>
<organism evidence="14 15">
    <name type="scientific">Oncorhynchus tshawytscha</name>
    <name type="common">Chinook salmon</name>
    <name type="synonym">Salmo tshawytscha</name>
    <dbReference type="NCBI Taxonomy" id="74940"/>
    <lineage>
        <taxon>Eukaryota</taxon>
        <taxon>Metazoa</taxon>
        <taxon>Chordata</taxon>
        <taxon>Craniata</taxon>
        <taxon>Vertebrata</taxon>
        <taxon>Euteleostomi</taxon>
        <taxon>Actinopterygii</taxon>
        <taxon>Neopterygii</taxon>
        <taxon>Teleostei</taxon>
        <taxon>Protacanthopterygii</taxon>
        <taxon>Salmoniformes</taxon>
        <taxon>Salmonidae</taxon>
        <taxon>Salmoninae</taxon>
        <taxon>Oncorhynchus</taxon>
    </lineage>
</organism>
<evidence type="ECO:0000256" key="1">
    <source>
        <dbReference type="ARBA" id="ARBA00004322"/>
    </source>
</evidence>
<feature type="region of interest" description="Disordered" evidence="12">
    <location>
        <begin position="314"/>
        <end position="333"/>
    </location>
</feature>
<dbReference type="InterPro" id="IPR016592">
    <property type="entry name" value="Nibrin_met"/>
</dbReference>
<keyword evidence="7" id="KW-0234">DNA repair</keyword>
<dbReference type="GO" id="GO:0007095">
    <property type="term" value="P:mitotic G2 DNA damage checkpoint signaling"/>
    <property type="evidence" value="ECO:0007669"/>
    <property type="project" value="InterPro"/>
</dbReference>
<dbReference type="Pfam" id="PF16508">
    <property type="entry name" value="NIBRIN_BRCT_II"/>
    <property type="match status" value="1"/>
</dbReference>
<dbReference type="Pfam" id="PF00498">
    <property type="entry name" value="FHA"/>
    <property type="match status" value="1"/>
</dbReference>
<dbReference type="InterPro" id="IPR013908">
    <property type="entry name" value="Nibrin_C"/>
</dbReference>
<feature type="domain" description="FHA" evidence="13">
    <location>
        <begin position="22"/>
        <end position="70"/>
    </location>
</feature>
<dbReference type="GeneTree" id="ENSGT00390000000521"/>
<reference evidence="14" key="3">
    <citation type="submission" date="2025-09" db="UniProtKB">
        <authorList>
            <consortium name="Ensembl"/>
        </authorList>
    </citation>
    <scope>IDENTIFICATION</scope>
</reference>
<feature type="compositionally biased region" description="Polar residues" evidence="12">
    <location>
        <begin position="612"/>
        <end position="643"/>
    </location>
</feature>
<evidence type="ECO:0000256" key="12">
    <source>
        <dbReference type="SAM" id="MobiDB-lite"/>
    </source>
</evidence>
<reference evidence="14" key="2">
    <citation type="submission" date="2025-08" db="UniProtKB">
        <authorList>
            <consortium name="Ensembl"/>
        </authorList>
    </citation>
    <scope>IDENTIFICATION</scope>
</reference>